<accession>A0A7U2HZU0</accession>
<sequence length="499" mass="56061">MVRLFVPEGEGQHPLTRRQPDPLPARHATIGLPGVGVGFACATTSVLALVGHSRPGYFLKAAAFFSAAGVPIFTLDGYGRREINRAIFKLDNIEPKPGKLWERTKHWTQEDVGIGGAISLTFLALNPRALPGVAGWRRFIGAATVGFAAGTVLGSPYFGLARIPPQTQRLMRAADAHIQHIQYNRLKEDAKAQEALSRSGKIAFAIYTWPIWRLSLNPFKAASAASEPGAGDSPSVLRGGFQPGQLAQDPHVGINKEEMEQYTVVQIEFNKGELRGPDVEHGYRAYKDRLADRDTNALHDWLEQLEAIRRATATEAQYVWQYLAVKEHKFYTMEEEDREKDIMRRELQLLNNMASDFASRDAILAYHIADVQKRLKQPGKQEPVTQNLIIQTHAMPEGLPEDWENRYSPHLIAEQVRLNWARQKELLGYFEQSSSIFGDIKPEPGSMQEKQLAGIKQNAEDMKKNVEATERLLKDFEDQIRRAEEYTDTDAEEPKSAEP</sequence>
<dbReference type="AlphaFoldDB" id="A0A7U2HZU0"/>
<feature type="region of interest" description="Disordered" evidence="1">
    <location>
        <begin position="223"/>
        <end position="242"/>
    </location>
</feature>
<feature type="region of interest" description="Disordered" evidence="1">
    <location>
        <begin position="1"/>
        <end position="23"/>
    </location>
</feature>
<evidence type="ECO:0000313" key="3">
    <source>
        <dbReference type="EMBL" id="QRC98010.1"/>
    </source>
</evidence>
<keyword evidence="2" id="KW-0812">Transmembrane</keyword>
<gene>
    <name evidence="3" type="ORF">JI435_041180</name>
</gene>
<dbReference type="EMBL" id="CP069030">
    <property type="protein sequence ID" value="QRC98010.1"/>
    <property type="molecule type" value="Genomic_DNA"/>
</dbReference>
<dbReference type="Proteomes" id="UP000663193">
    <property type="component" value="Chromosome 8"/>
</dbReference>
<dbReference type="VEuPathDB" id="FungiDB:JI435_041180"/>
<keyword evidence="2" id="KW-1133">Transmembrane helix</keyword>
<name>A0A7U2HZU0_PHANO</name>
<feature type="transmembrane region" description="Helical" evidence="2">
    <location>
        <begin position="30"/>
        <end position="50"/>
    </location>
</feature>
<protein>
    <submittedName>
        <fullName evidence="3">Uncharacterized protein</fullName>
    </submittedName>
</protein>
<feature type="transmembrane region" description="Helical" evidence="2">
    <location>
        <begin position="57"/>
        <end position="75"/>
    </location>
</feature>
<organism evidence="3 4">
    <name type="scientific">Phaeosphaeria nodorum (strain SN15 / ATCC MYA-4574 / FGSC 10173)</name>
    <name type="common">Glume blotch fungus</name>
    <name type="synonym">Parastagonospora nodorum</name>
    <dbReference type="NCBI Taxonomy" id="321614"/>
    <lineage>
        <taxon>Eukaryota</taxon>
        <taxon>Fungi</taxon>
        <taxon>Dikarya</taxon>
        <taxon>Ascomycota</taxon>
        <taxon>Pezizomycotina</taxon>
        <taxon>Dothideomycetes</taxon>
        <taxon>Pleosporomycetidae</taxon>
        <taxon>Pleosporales</taxon>
        <taxon>Pleosporineae</taxon>
        <taxon>Phaeosphaeriaceae</taxon>
        <taxon>Parastagonospora</taxon>
    </lineage>
</organism>
<proteinExistence type="predicted"/>
<evidence type="ECO:0000256" key="1">
    <source>
        <dbReference type="SAM" id="MobiDB-lite"/>
    </source>
</evidence>
<dbReference type="OMA" id="PEDWENR"/>
<evidence type="ECO:0000313" key="4">
    <source>
        <dbReference type="Proteomes" id="UP000663193"/>
    </source>
</evidence>
<keyword evidence="4" id="KW-1185">Reference proteome</keyword>
<evidence type="ECO:0000256" key="2">
    <source>
        <dbReference type="SAM" id="Phobius"/>
    </source>
</evidence>
<dbReference type="OrthoDB" id="3915128at2759"/>
<reference evidence="4" key="1">
    <citation type="journal article" date="2021" name="BMC Genomics">
        <title>Chromosome-level genome assembly and manually-curated proteome of model necrotroph Parastagonospora nodorum Sn15 reveals a genome-wide trove of candidate effector homologs, and redundancy of virulence-related functions within an accessory chromosome.</title>
        <authorList>
            <person name="Bertazzoni S."/>
            <person name="Jones D.A.B."/>
            <person name="Phan H.T."/>
            <person name="Tan K.-C."/>
            <person name="Hane J.K."/>
        </authorList>
    </citation>
    <scope>NUCLEOTIDE SEQUENCE [LARGE SCALE GENOMIC DNA]</scope>
    <source>
        <strain evidence="4">SN15 / ATCC MYA-4574 / FGSC 10173)</strain>
    </source>
</reference>
<feature type="region of interest" description="Disordered" evidence="1">
    <location>
        <begin position="477"/>
        <end position="499"/>
    </location>
</feature>
<keyword evidence="2" id="KW-0472">Membrane</keyword>